<comment type="caution">
    <text evidence="2">The sequence shown here is derived from an EMBL/GenBank/DDBJ whole genome shotgun (WGS) entry which is preliminary data.</text>
</comment>
<sequence>MPSLAVNNRTKPTPSQRSSLLEQRAHVALEWTTRNVLEVRRIYVDLIAAVDHLVAQIRSKHSLFRSLGGTWTPYARHKIATMVAARLYASGRFELARTRGHVSSRYPAQSPSANEPRTRQTTASARREQDQQCRNRREIQVTTLRPSVLVNCLQTLHRSISALKIS</sequence>
<feature type="compositionally biased region" description="Basic and acidic residues" evidence="1">
    <location>
        <begin position="125"/>
        <end position="134"/>
    </location>
</feature>
<keyword evidence="3" id="KW-1185">Reference proteome</keyword>
<accession>A0A7C8IEK8</accession>
<dbReference type="AlphaFoldDB" id="A0A7C8IEK8"/>
<evidence type="ECO:0000313" key="2">
    <source>
        <dbReference type="EMBL" id="KAF2875191.1"/>
    </source>
</evidence>
<reference evidence="2 3" key="1">
    <citation type="submission" date="2020-01" db="EMBL/GenBank/DDBJ databases">
        <authorList>
            <consortium name="DOE Joint Genome Institute"/>
            <person name="Haridas S."/>
            <person name="Albert R."/>
            <person name="Binder M."/>
            <person name="Bloem J."/>
            <person name="Labutti K."/>
            <person name="Salamov A."/>
            <person name="Andreopoulos B."/>
            <person name="Baker S.E."/>
            <person name="Barry K."/>
            <person name="Bills G."/>
            <person name="Bluhm B.H."/>
            <person name="Cannon C."/>
            <person name="Castanera R."/>
            <person name="Culley D.E."/>
            <person name="Daum C."/>
            <person name="Ezra D."/>
            <person name="Gonzalez J.B."/>
            <person name="Henrissat B."/>
            <person name="Kuo A."/>
            <person name="Liang C."/>
            <person name="Lipzen A."/>
            <person name="Lutzoni F."/>
            <person name="Magnuson J."/>
            <person name="Mondo S."/>
            <person name="Nolan M."/>
            <person name="Ohm R."/>
            <person name="Pangilinan J."/>
            <person name="Park H.-J.H."/>
            <person name="Ramirez L."/>
            <person name="Alfaro M."/>
            <person name="Sun H."/>
            <person name="Tritt A."/>
            <person name="Yoshinaga Y."/>
            <person name="Zwiers L.-H.L."/>
            <person name="Turgeon B.G."/>
            <person name="Goodwin S.B."/>
            <person name="Spatafora J.W."/>
            <person name="Crous P.W."/>
            <person name="Grigoriev I.V."/>
        </authorList>
    </citation>
    <scope>NUCLEOTIDE SEQUENCE [LARGE SCALE GENOMIC DNA]</scope>
    <source>
        <strain evidence="2 3">CBS 611.86</strain>
    </source>
</reference>
<name>A0A7C8IEK8_9PLEO</name>
<protein>
    <submittedName>
        <fullName evidence="2">Uncharacterized protein</fullName>
    </submittedName>
</protein>
<dbReference type="Proteomes" id="UP000481861">
    <property type="component" value="Unassembled WGS sequence"/>
</dbReference>
<dbReference type="EMBL" id="JAADJZ010000005">
    <property type="protein sequence ID" value="KAF2875191.1"/>
    <property type="molecule type" value="Genomic_DNA"/>
</dbReference>
<organism evidence="2 3">
    <name type="scientific">Massariosphaeria phaeospora</name>
    <dbReference type="NCBI Taxonomy" id="100035"/>
    <lineage>
        <taxon>Eukaryota</taxon>
        <taxon>Fungi</taxon>
        <taxon>Dikarya</taxon>
        <taxon>Ascomycota</taxon>
        <taxon>Pezizomycotina</taxon>
        <taxon>Dothideomycetes</taxon>
        <taxon>Pleosporomycetidae</taxon>
        <taxon>Pleosporales</taxon>
        <taxon>Pleosporales incertae sedis</taxon>
        <taxon>Massariosphaeria</taxon>
    </lineage>
</organism>
<proteinExistence type="predicted"/>
<feature type="compositionally biased region" description="Polar residues" evidence="1">
    <location>
        <begin position="106"/>
        <end position="124"/>
    </location>
</feature>
<evidence type="ECO:0000313" key="3">
    <source>
        <dbReference type="Proteomes" id="UP000481861"/>
    </source>
</evidence>
<evidence type="ECO:0000256" key="1">
    <source>
        <dbReference type="SAM" id="MobiDB-lite"/>
    </source>
</evidence>
<feature type="region of interest" description="Disordered" evidence="1">
    <location>
        <begin position="100"/>
        <end position="134"/>
    </location>
</feature>
<gene>
    <name evidence="2" type="ORF">BDV95DRAFT_310518</name>
</gene>